<evidence type="ECO:0000313" key="4">
    <source>
        <dbReference type="Proteomes" id="UP001177212"/>
    </source>
</evidence>
<dbReference type="Proteomes" id="UP001177212">
    <property type="component" value="Unassembled WGS sequence"/>
</dbReference>
<dbReference type="InterPro" id="IPR052340">
    <property type="entry name" value="RNase_Y/CdgJ"/>
</dbReference>
<dbReference type="RefSeq" id="WP_058429631.1">
    <property type="nucleotide sequence ID" value="NZ_FSRF01000001.1"/>
</dbReference>
<dbReference type="PANTHER" id="PTHR33525:SF4">
    <property type="entry name" value="CYCLIC DI-GMP PHOSPHODIESTERASE CDGJ"/>
    <property type="match status" value="1"/>
</dbReference>
<dbReference type="Gene3D" id="1.10.3210.10">
    <property type="entry name" value="Hypothetical protein af1432"/>
    <property type="match status" value="1"/>
</dbReference>
<reference evidence="3" key="1">
    <citation type="submission" date="2023-07" db="EMBL/GenBank/DDBJ databases">
        <title>Genome content predicts the carbon catabolic preferences of heterotrophic bacteria.</title>
        <authorList>
            <person name="Gralka M."/>
        </authorList>
    </citation>
    <scope>NUCLEOTIDE SEQUENCE</scope>
    <source>
        <strain evidence="3">4G09</strain>
    </source>
</reference>
<evidence type="ECO:0000313" key="3">
    <source>
        <dbReference type="EMBL" id="MDP2566047.1"/>
    </source>
</evidence>
<comment type="caution">
    <text evidence="3">The sequence shown here is derived from an EMBL/GenBank/DDBJ whole genome shotgun (WGS) entry which is preliminary data.</text>
</comment>
<dbReference type="PIRSF" id="PIRSF003180">
    <property type="entry name" value="DiGMPpdiest_YuxH"/>
    <property type="match status" value="1"/>
</dbReference>
<dbReference type="Gene3D" id="3.20.20.450">
    <property type="entry name" value="EAL domain"/>
    <property type="match status" value="1"/>
</dbReference>
<dbReference type="Pfam" id="PF08668">
    <property type="entry name" value="HDOD"/>
    <property type="match status" value="1"/>
</dbReference>
<feature type="domain" description="EAL" evidence="1">
    <location>
        <begin position="1"/>
        <end position="218"/>
    </location>
</feature>
<gene>
    <name evidence="3" type="ORF">Q8W34_15475</name>
</gene>
<keyword evidence="4" id="KW-1185">Reference proteome</keyword>
<accession>A0ABT9FGY5</accession>
<dbReference type="InterPro" id="IPR001633">
    <property type="entry name" value="EAL_dom"/>
</dbReference>
<dbReference type="InterPro" id="IPR035919">
    <property type="entry name" value="EAL_sf"/>
</dbReference>
<evidence type="ECO:0000259" key="1">
    <source>
        <dbReference type="PROSITE" id="PS50883"/>
    </source>
</evidence>
<dbReference type="EMBL" id="JAUYVT010000016">
    <property type="protein sequence ID" value="MDP2566047.1"/>
    <property type="molecule type" value="Genomic_DNA"/>
</dbReference>
<feature type="domain" description="HDOD" evidence="2">
    <location>
        <begin position="212"/>
        <end position="398"/>
    </location>
</feature>
<dbReference type="SUPFAM" id="SSF109604">
    <property type="entry name" value="HD-domain/PDEase-like"/>
    <property type="match status" value="1"/>
</dbReference>
<dbReference type="InterPro" id="IPR014408">
    <property type="entry name" value="dGMP_Pdiesterase_EAL/HD-GYP"/>
</dbReference>
<dbReference type="SUPFAM" id="SSF141868">
    <property type="entry name" value="EAL domain-like"/>
    <property type="match status" value="1"/>
</dbReference>
<organism evidence="3 4">
    <name type="scientific">Pseudoalteromonas marina</name>
    <dbReference type="NCBI Taxonomy" id="267375"/>
    <lineage>
        <taxon>Bacteria</taxon>
        <taxon>Pseudomonadati</taxon>
        <taxon>Pseudomonadota</taxon>
        <taxon>Gammaproteobacteria</taxon>
        <taxon>Alteromonadales</taxon>
        <taxon>Pseudoalteromonadaceae</taxon>
        <taxon>Pseudoalteromonas</taxon>
    </lineage>
</organism>
<dbReference type="PANTHER" id="PTHR33525">
    <property type="match status" value="1"/>
</dbReference>
<dbReference type="PROSITE" id="PS51833">
    <property type="entry name" value="HDOD"/>
    <property type="match status" value="1"/>
</dbReference>
<dbReference type="PROSITE" id="PS50883">
    <property type="entry name" value="EAL"/>
    <property type="match status" value="1"/>
</dbReference>
<proteinExistence type="predicted"/>
<sequence>MNVSDTPSLTPTLTQYVARQPIFDADKAVFAYELLYRNSANNAFPVGTSDEHATSRLFFNTLMLVGAEKLTAHQLAFVNLSTDALLDEFPKLLNPEHTVIEIVERTVNIAAVASRIKALKGQGYVFALDDYDGDEKWEPLLALVSYIKIEAEEPIIKTNMRVKKLKRSYPHCKIIVERIETYDQFINLRDAGCDYFQGFFFARPEMLTYSGVDPSKVTVFELLKAIAKESLCFEEIHQRVAKDVGITARILRLANARSNNSNLVITSISQAVVYLGEDVIRQFVRVLAVSDLGIDKPTELTKFALVRARLIELILAETNKNLSQQGYLVGLFSMLDAILDIELATIVKEFTLDKSITDALLLQTGLLGDCLLLAKAIETKNWAVVETQLKLVNPEMEIEKIYSFILESMLYSDDVIEVMSE</sequence>
<evidence type="ECO:0000259" key="2">
    <source>
        <dbReference type="PROSITE" id="PS51833"/>
    </source>
</evidence>
<name>A0ABT9FGY5_9GAMM</name>
<dbReference type="InterPro" id="IPR013976">
    <property type="entry name" value="HDOD"/>
</dbReference>
<protein>
    <submittedName>
        <fullName evidence="3">HDOD domain-containing protein</fullName>
    </submittedName>
</protein>